<reference evidence="2" key="1">
    <citation type="submission" date="2007-09" db="EMBL/GenBank/DDBJ databases">
        <title>Complete genome sequence of Rickettsia rickettsii.</title>
        <authorList>
            <person name="Madan A."/>
            <person name="Fahey J."/>
            <person name="Helton E."/>
            <person name="Ketteman M."/>
            <person name="Madan A."/>
            <person name="Rodrigues S."/>
            <person name="Sanchez A."/>
            <person name="Dasch G."/>
            <person name="Eremeeva M."/>
        </authorList>
    </citation>
    <scope>NUCLEOTIDE SEQUENCE [LARGE SCALE GENOMIC DNA]</scope>
    <source>
        <strain evidence="2">Sheila Smith</strain>
    </source>
</reference>
<evidence type="ECO:0000313" key="2">
    <source>
        <dbReference type="Proteomes" id="UP000006832"/>
    </source>
</evidence>
<dbReference type="HOGENOM" id="CLU_3238934_0_0_5"/>
<gene>
    <name evidence="1" type="ordered locus">A1G_05775</name>
</gene>
<dbReference type="KEGG" id="rri:A1G_05775"/>
<dbReference type="Proteomes" id="UP000006832">
    <property type="component" value="Chromosome"/>
</dbReference>
<proteinExistence type="predicted"/>
<name>A0A0H3AZ32_RICRS</name>
<evidence type="ECO:0000313" key="1">
    <source>
        <dbReference type="EMBL" id="ABV76629.1"/>
    </source>
</evidence>
<organism evidence="1 2">
    <name type="scientific">Rickettsia rickettsii (strain Sheila Smith)</name>
    <dbReference type="NCBI Taxonomy" id="392021"/>
    <lineage>
        <taxon>Bacteria</taxon>
        <taxon>Pseudomonadati</taxon>
        <taxon>Pseudomonadota</taxon>
        <taxon>Alphaproteobacteria</taxon>
        <taxon>Rickettsiales</taxon>
        <taxon>Rickettsiaceae</taxon>
        <taxon>Rickettsieae</taxon>
        <taxon>Rickettsia</taxon>
        <taxon>spotted fever group</taxon>
    </lineage>
</organism>
<dbReference type="EMBL" id="CP000848">
    <property type="protein sequence ID" value="ABV76629.1"/>
    <property type="molecule type" value="Genomic_DNA"/>
</dbReference>
<sequence length="43" mass="4610">MFCPTAAISSNSPSIPNKAHLVICFKSIGRFSETNLPVANENC</sequence>
<accession>A0A0H3AZ32</accession>
<dbReference type="AlphaFoldDB" id="A0A0H3AZ32"/>
<protein>
    <submittedName>
        <fullName evidence="1">Uncharacterized protein</fullName>
    </submittedName>
</protein>